<gene>
    <name evidence="6" type="ORF">B7463_g9506</name>
</gene>
<dbReference type="EMBL" id="NCSJ02000237">
    <property type="protein sequence ID" value="RFU26835.1"/>
    <property type="molecule type" value="Genomic_DNA"/>
</dbReference>
<dbReference type="OMA" id="LNCAYWP"/>
<comment type="similarity">
    <text evidence="1">Belongs to the peptidase S33 family.</text>
</comment>
<keyword evidence="2" id="KW-0378">Hydrolase</keyword>
<feature type="domain" description="AB hydrolase-1" evidence="4">
    <location>
        <begin position="16"/>
        <end position="211"/>
    </location>
</feature>
<keyword evidence="7" id="KW-1185">Reference proteome</keyword>
<evidence type="ECO:0000256" key="3">
    <source>
        <dbReference type="SAM" id="MobiDB-lite"/>
    </source>
</evidence>
<comment type="caution">
    <text evidence="6">The sequence shown here is derived from an EMBL/GenBank/DDBJ whole genome shotgun (WGS) entry which is preliminary data.</text>
</comment>
<evidence type="ECO:0000259" key="5">
    <source>
        <dbReference type="Pfam" id="PF08386"/>
    </source>
</evidence>
<protein>
    <submittedName>
        <fullName evidence="6">Uncharacterized protein</fullName>
    </submittedName>
</protein>
<sequence>MNKAPATDPSKRIGSLILNPGGPGGNGTKMVIELVTDPSTGASPALREHFDLIGPDPRAVGASTPTQCDPDLWNKRMTKFPKDEKAFNEVVAHWEKIGADCMQRTGPSFNYSDTISAARDLEAIRLALGEGPLNFMGFSYGTLLRSQYAELFPGNIRAMVLDANGDHSYTGTQFALQEMRDYEIVVEHFVEWAATNETSPLKGKDVGKLLDELFTCADEKPVPAPGCKQDSSRPLPCRPDVTGEEMKILLQDLIIFPFRYPLVAELVQEALNGNATGLSASWYTGSSHSDFSQNAIFCQDWLHSNTWTEFVNTDNLLRSVSPHLQGVTWFAFMEVMCQNWPSPITNPQRPINITGTSAPILLVNAIYDPQSPYAMAVTLQRGIEGSVLLSRDGDGHSSYSEHGQTQKAVDDYLINLNLPAMGTVYDT</sequence>
<evidence type="ECO:0000259" key="4">
    <source>
        <dbReference type="Pfam" id="PF00561"/>
    </source>
</evidence>
<dbReference type="PANTHER" id="PTHR43248">
    <property type="entry name" value="2-SUCCINYL-6-HYDROXY-2,4-CYCLOHEXADIENE-1-CARBOXYLATE SYNTHASE"/>
    <property type="match status" value="1"/>
</dbReference>
<dbReference type="PANTHER" id="PTHR43248:SF30">
    <property type="entry name" value="AB HYDROLASE-1 DOMAIN-CONTAINING PROTEIN"/>
    <property type="match status" value="1"/>
</dbReference>
<dbReference type="Pfam" id="PF00561">
    <property type="entry name" value="Abhydrolase_1"/>
    <property type="match status" value="1"/>
</dbReference>
<organism evidence="6 7">
    <name type="scientific">Scytalidium lignicola</name>
    <name type="common">Hyphomycete</name>
    <dbReference type="NCBI Taxonomy" id="5539"/>
    <lineage>
        <taxon>Eukaryota</taxon>
        <taxon>Fungi</taxon>
        <taxon>Dikarya</taxon>
        <taxon>Ascomycota</taxon>
        <taxon>Pezizomycotina</taxon>
        <taxon>Leotiomycetes</taxon>
        <taxon>Leotiomycetes incertae sedis</taxon>
        <taxon>Scytalidium</taxon>
    </lineage>
</organism>
<feature type="non-terminal residue" evidence="6">
    <location>
        <position position="427"/>
    </location>
</feature>
<dbReference type="STRING" id="5539.A0A3E2H0B1"/>
<dbReference type="Proteomes" id="UP000258309">
    <property type="component" value="Unassembled WGS sequence"/>
</dbReference>
<dbReference type="AlphaFoldDB" id="A0A3E2H0B1"/>
<dbReference type="InterPro" id="IPR000073">
    <property type="entry name" value="AB_hydrolase_1"/>
</dbReference>
<dbReference type="OrthoDB" id="425534at2759"/>
<evidence type="ECO:0000313" key="6">
    <source>
        <dbReference type="EMBL" id="RFU26835.1"/>
    </source>
</evidence>
<dbReference type="Pfam" id="PF08386">
    <property type="entry name" value="Abhydrolase_4"/>
    <property type="match status" value="1"/>
</dbReference>
<dbReference type="InterPro" id="IPR029058">
    <property type="entry name" value="AB_hydrolase_fold"/>
</dbReference>
<proteinExistence type="inferred from homology"/>
<feature type="non-terminal residue" evidence="6">
    <location>
        <position position="1"/>
    </location>
</feature>
<dbReference type="Gene3D" id="3.40.50.1820">
    <property type="entry name" value="alpha/beta hydrolase"/>
    <property type="match status" value="1"/>
</dbReference>
<evidence type="ECO:0000256" key="2">
    <source>
        <dbReference type="ARBA" id="ARBA00022801"/>
    </source>
</evidence>
<dbReference type="InterPro" id="IPR013595">
    <property type="entry name" value="Pept_S33_TAP-like_C"/>
</dbReference>
<dbReference type="SUPFAM" id="SSF53474">
    <property type="entry name" value="alpha/beta-Hydrolases"/>
    <property type="match status" value="1"/>
</dbReference>
<name>A0A3E2H0B1_SCYLI</name>
<evidence type="ECO:0000313" key="7">
    <source>
        <dbReference type="Proteomes" id="UP000258309"/>
    </source>
</evidence>
<accession>A0A3E2H0B1</accession>
<feature type="region of interest" description="Disordered" evidence="3">
    <location>
        <begin position="1"/>
        <end position="22"/>
    </location>
</feature>
<reference evidence="6 7" key="1">
    <citation type="submission" date="2018-05" db="EMBL/GenBank/DDBJ databases">
        <title>Draft genome sequence of Scytalidium lignicola DSM 105466, a ubiquitous saprotrophic fungus.</title>
        <authorList>
            <person name="Buettner E."/>
            <person name="Gebauer A.M."/>
            <person name="Hofrichter M."/>
            <person name="Liers C."/>
            <person name="Kellner H."/>
        </authorList>
    </citation>
    <scope>NUCLEOTIDE SEQUENCE [LARGE SCALE GENOMIC DNA]</scope>
    <source>
        <strain evidence="6 7">DSM 105466</strain>
    </source>
</reference>
<feature type="domain" description="Peptidase S33 tripeptidyl aminopeptidase-like C-terminal" evidence="5">
    <location>
        <begin position="333"/>
        <end position="423"/>
    </location>
</feature>
<evidence type="ECO:0000256" key="1">
    <source>
        <dbReference type="ARBA" id="ARBA00010088"/>
    </source>
</evidence>
<dbReference type="GO" id="GO:0016787">
    <property type="term" value="F:hydrolase activity"/>
    <property type="evidence" value="ECO:0007669"/>
    <property type="project" value="UniProtKB-KW"/>
</dbReference>
<dbReference type="InterPro" id="IPR051601">
    <property type="entry name" value="Serine_prot/Carboxylest_S33"/>
</dbReference>